<dbReference type="Proteomes" id="UP000222056">
    <property type="component" value="Unassembled WGS sequence"/>
</dbReference>
<protein>
    <submittedName>
        <fullName evidence="1">Predicted dithiol-disulfide isomerase, DsbA family</fullName>
    </submittedName>
</protein>
<dbReference type="Pfam" id="PF13743">
    <property type="entry name" value="Thioredoxin_5"/>
    <property type="match status" value="1"/>
</dbReference>
<dbReference type="GO" id="GO:0016853">
    <property type="term" value="F:isomerase activity"/>
    <property type="evidence" value="ECO:0007669"/>
    <property type="project" value="UniProtKB-KW"/>
</dbReference>
<keyword evidence="2" id="KW-1185">Reference proteome</keyword>
<dbReference type="Gene3D" id="3.40.30.10">
    <property type="entry name" value="Glutaredoxin"/>
    <property type="match status" value="1"/>
</dbReference>
<name>A0A1H6FKW4_THEAL</name>
<gene>
    <name evidence="1" type="ORF">SAMN02745716_0635</name>
</gene>
<accession>A0A1H6FKW4</accession>
<evidence type="ECO:0000313" key="1">
    <source>
        <dbReference type="EMBL" id="SEH11022.1"/>
    </source>
</evidence>
<proteinExistence type="predicted"/>
<dbReference type="AlphaFoldDB" id="A0A1H6FKW4"/>
<reference evidence="2" key="1">
    <citation type="submission" date="2016-10" db="EMBL/GenBank/DDBJ databases">
        <authorList>
            <person name="Varghese N."/>
            <person name="Submissions S."/>
        </authorList>
    </citation>
    <scope>NUCLEOTIDE SEQUENCE [LARGE SCALE GENOMIC DNA]</scope>
    <source>
        <strain evidence="2">ATCC 35263</strain>
    </source>
</reference>
<dbReference type="STRING" id="29539.SAMN02745716_0635"/>
<dbReference type="RefSeq" id="WP_177169287.1">
    <property type="nucleotide sequence ID" value="NZ_FNWJ01000001.1"/>
</dbReference>
<dbReference type="SUPFAM" id="SSF52833">
    <property type="entry name" value="Thioredoxin-like"/>
    <property type="match status" value="1"/>
</dbReference>
<organism evidence="1 2">
    <name type="scientific">Thermoleophilum album</name>
    <dbReference type="NCBI Taxonomy" id="29539"/>
    <lineage>
        <taxon>Bacteria</taxon>
        <taxon>Bacillati</taxon>
        <taxon>Actinomycetota</taxon>
        <taxon>Thermoleophilia</taxon>
        <taxon>Thermoleophilales</taxon>
        <taxon>Thermoleophilaceae</taxon>
        <taxon>Thermoleophilum</taxon>
    </lineage>
</organism>
<sequence>MAVRARYFTDPLCPRSWALEPMLRLLEVRYAGSLAIEPVAVGLFRDPPRDASAALERARDLLEAAKTPGMPVDPRVWIGREPIRSSHPACLAVHAAVELDSARVPWLLRRLREAALCEQQRVDGVAALCELAAAVGYERERFARALESNATLERFGAAIEEGRAAQARAGSEHLTPLFEFDFGDRKVVASASMSAVEAVLAQGGVTAGRIDESPASLLRRFRSLTASELASCLDLPLPRAHAELWAEVLAWRAQPVAVTGGGFLFRAA</sequence>
<keyword evidence="1" id="KW-0413">Isomerase</keyword>
<evidence type="ECO:0000313" key="2">
    <source>
        <dbReference type="Proteomes" id="UP000222056"/>
    </source>
</evidence>
<dbReference type="InterPro" id="IPR036249">
    <property type="entry name" value="Thioredoxin-like_sf"/>
</dbReference>
<dbReference type="EMBL" id="FNWJ01000001">
    <property type="protein sequence ID" value="SEH11022.1"/>
    <property type="molecule type" value="Genomic_DNA"/>
</dbReference>